<name>A0A8S1MGL7_PARPR</name>
<reference evidence="4" key="1">
    <citation type="submission" date="2021-01" db="EMBL/GenBank/DDBJ databases">
        <authorList>
            <consortium name="Genoscope - CEA"/>
            <person name="William W."/>
        </authorList>
    </citation>
    <scope>NUCLEOTIDE SEQUENCE</scope>
</reference>
<evidence type="ECO:0000313" key="5">
    <source>
        <dbReference type="Proteomes" id="UP000688137"/>
    </source>
</evidence>
<evidence type="ECO:0008006" key="6">
    <source>
        <dbReference type="Google" id="ProtNLM"/>
    </source>
</evidence>
<keyword evidence="5" id="KW-1185">Reference proteome</keyword>
<dbReference type="AlphaFoldDB" id="A0A8S1MGL7"/>
<dbReference type="PROSITE" id="PS50090">
    <property type="entry name" value="MYB_LIKE"/>
    <property type="match status" value="2"/>
</dbReference>
<dbReference type="Pfam" id="PF13921">
    <property type="entry name" value="Myb_DNA-bind_6"/>
    <property type="match status" value="1"/>
</dbReference>
<evidence type="ECO:0000259" key="3">
    <source>
        <dbReference type="PROSITE" id="PS51294"/>
    </source>
</evidence>
<comment type="caution">
    <text evidence="4">The sequence shown here is derived from an EMBL/GenBank/DDBJ whole genome shotgun (WGS) entry which is preliminary data.</text>
</comment>
<evidence type="ECO:0000313" key="4">
    <source>
        <dbReference type="EMBL" id="CAD8076823.1"/>
    </source>
</evidence>
<dbReference type="PANTHER" id="PTHR45614:SF69">
    <property type="entry name" value="CHROMOSOME UNDETERMINED SCAFFOLD_38, WHOLE GENOME SHOTGUN SEQUENCE"/>
    <property type="match status" value="1"/>
</dbReference>
<dbReference type="GO" id="GO:0005634">
    <property type="term" value="C:nucleus"/>
    <property type="evidence" value="ECO:0007669"/>
    <property type="project" value="TreeGrafter"/>
</dbReference>
<organism evidence="4 5">
    <name type="scientific">Paramecium primaurelia</name>
    <dbReference type="NCBI Taxonomy" id="5886"/>
    <lineage>
        <taxon>Eukaryota</taxon>
        <taxon>Sar</taxon>
        <taxon>Alveolata</taxon>
        <taxon>Ciliophora</taxon>
        <taxon>Intramacronucleata</taxon>
        <taxon>Oligohymenophorea</taxon>
        <taxon>Peniculida</taxon>
        <taxon>Parameciidae</taxon>
        <taxon>Paramecium</taxon>
    </lineage>
</organism>
<accession>A0A8S1MGL7</accession>
<dbReference type="Proteomes" id="UP000688137">
    <property type="component" value="Unassembled WGS sequence"/>
</dbReference>
<sequence length="357" mass="42184">MKTRGQKTEPNYAYQFKKDQILGQSEKGKPVFYKVVEDLKTNDHKSQLKVIRLEQQEKQKDGKIVYKESQEALLSVKERTKIVEDVEVKSTKPNPRSKSTVTSFRINPNKTKLRKQWTDEEDKKVFELVQEYGRNWKVIEGFMEGRSSKQIRERFLNNLDPEINRSKFTAQEDKIILEQYRIYGPKWSEIAKMLDRRPENQVKNRFYSYIKRVSMLEEKSDDEDNDGESSISEQPHIPPPIQIYQPLETIQSIKEEHDNTKNDSLKNESFINVQNRTPSNRIQPSINLIQGLDSFDSKQFDGIHSQDISPFHQRRILNEYSPINFEYANHHPTFDNIQEDVKELRSQIECISLEKIN</sequence>
<gene>
    <name evidence="4" type="ORF">PPRIM_AZ9-3.1.T0570074</name>
</gene>
<dbReference type="PROSITE" id="PS51294">
    <property type="entry name" value="HTH_MYB"/>
    <property type="match status" value="2"/>
</dbReference>
<dbReference type="InterPro" id="IPR017930">
    <property type="entry name" value="Myb_dom"/>
</dbReference>
<feature type="domain" description="Myb-like" evidence="2">
    <location>
        <begin position="109"/>
        <end position="159"/>
    </location>
</feature>
<dbReference type="InterPro" id="IPR050560">
    <property type="entry name" value="MYB_TF"/>
</dbReference>
<feature type="domain" description="HTH myb-type" evidence="3">
    <location>
        <begin position="164"/>
        <end position="214"/>
    </location>
</feature>
<protein>
    <recommendedName>
        <fullName evidence="6">Myb-like DNA-binding domain containing protein</fullName>
    </recommendedName>
</protein>
<evidence type="ECO:0000259" key="2">
    <source>
        <dbReference type="PROSITE" id="PS50090"/>
    </source>
</evidence>
<dbReference type="GO" id="GO:0000981">
    <property type="term" value="F:DNA-binding transcription factor activity, RNA polymerase II-specific"/>
    <property type="evidence" value="ECO:0007669"/>
    <property type="project" value="TreeGrafter"/>
</dbReference>
<dbReference type="GO" id="GO:0000978">
    <property type="term" value="F:RNA polymerase II cis-regulatory region sequence-specific DNA binding"/>
    <property type="evidence" value="ECO:0007669"/>
    <property type="project" value="TreeGrafter"/>
</dbReference>
<proteinExistence type="predicted"/>
<dbReference type="CDD" id="cd00167">
    <property type="entry name" value="SANT"/>
    <property type="match status" value="2"/>
</dbReference>
<dbReference type="EMBL" id="CAJJDM010000058">
    <property type="protein sequence ID" value="CAD8076823.1"/>
    <property type="molecule type" value="Genomic_DNA"/>
</dbReference>
<feature type="domain" description="HTH myb-type" evidence="3">
    <location>
        <begin position="109"/>
        <end position="163"/>
    </location>
</feature>
<dbReference type="PANTHER" id="PTHR45614">
    <property type="entry name" value="MYB PROTEIN-RELATED"/>
    <property type="match status" value="1"/>
</dbReference>
<dbReference type="InterPro" id="IPR001005">
    <property type="entry name" value="SANT/Myb"/>
</dbReference>
<feature type="region of interest" description="Disordered" evidence="1">
    <location>
        <begin position="217"/>
        <end position="240"/>
    </location>
</feature>
<dbReference type="SMART" id="SM00717">
    <property type="entry name" value="SANT"/>
    <property type="match status" value="2"/>
</dbReference>
<evidence type="ECO:0000256" key="1">
    <source>
        <dbReference type="SAM" id="MobiDB-lite"/>
    </source>
</evidence>
<feature type="domain" description="Myb-like" evidence="2">
    <location>
        <begin position="160"/>
        <end position="210"/>
    </location>
</feature>